<comment type="catalytic activity">
    <reaction evidence="7">
        <text>a phosphate monoester + H2O = an alcohol + phosphate</text>
        <dbReference type="Rhea" id="RHEA:15017"/>
        <dbReference type="ChEBI" id="CHEBI:15377"/>
        <dbReference type="ChEBI" id="CHEBI:30879"/>
        <dbReference type="ChEBI" id="CHEBI:43474"/>
        <dbReference type="ChEBI" id="CHEBI:67140"/>
        <dbReference type="EC" id="3.1.3.2"/>
    </reaction>
</comment>
<dbReference type="EC" id="3.1.3.2" evidence="7"/>
<dbReference type="PRINTS" id="PR00720">
    <property type="entry name" value="MAMMALPTPASE"/>
</dbReference>
<evidence type="ECO:0000256" key="1">
    <source>
        <dbReference type="ARBA" id="ARBA00004496"/>
    </source>
</evidence>
<feature type="active site" description="Nucleophile" evidence="6">
    <location>
        <position position="12"/>
    </location>
</feature>
<dbReference type="InterPro" id="IPR036196">
    <property type="entry name" value="Ptyr_pPase_sf"/>
</dbReference>
<dbReference type="OrthoDB" id="3388at2759"/>
<gene>
    <name evidence="9" type="primary">ACP1</name>
    <name evidence="9" type="ORF">Anas_00889</name>
</gene>
<keyword evidence="5 7" id="KW-0904">Protein phosphatase</keyword>
<comment type="similarity">
    <text evidence="2 7">Belongs to the low molecular weight phosphotyrosine protein phosphatase family.</text>
</comment>
<comment type="caution">
    <text evidence="9">The sequence shown here is derived from an EMBL/GenBank/DDBJ whole genome shotgun (WGS) entry which is preliminary data.</text>
</comment>
<dbReference type="SUPFAM" id="SSF52788">
    <property type="entry name" value="Phosphotyrosine protein phosphatases I"/>
    <property type="match status" value="1"/>
</dbReference>
<accession>A0A5N5TK62</accession>
<keyword evidence="3 7" id="KW-0963">Cytoplasm</keyword>
<evidence type="ECO:0000256" key="7">
    <source>
        <dbReference type="RuleBase" id="RU368115"/>
    </source>
</evidence>
<keyword evidence="10" id="KW-1185">Reference proteome</keyword>
<dbReference type="PANTHER" id="PTHR11717:SF7">
    <property type="entry name" value="LOW MOLECULAR WEIGHT PHOSPHOTYROSINE PROTEIN PHOSPHATASE"/>
    <property type="match status" value="1"/>
</dbReference>
<dbReference type="EMBL" id="SEYY01000758">
    <property type="protein sequence ID" value="KAB7506536.1"/>
    <property type="molecule type" value="Genomic_DNA"/>
</dbReference>
<dbReference type="InterPro" id="IPR002115">
    <property type="entry name" value="Tyr_Pase_low_mol_wt_mml"/>
</dbReference>
<organism evidence="9 10">
    <name type="scientific">Armadillidium nasatum</name>
    <dbReference type="NCBI Taxonomy" id="96803"/>
    <lineage>
        <taxon>Eukaryota</taxon>
        <taxon>Metazoa</taxon>
        <taxon>Ecdysozoa</taxon>
        <taxon>Arthropoda</taxon>
        <taxon>Crustacea</taxon>
        <taxon>Multicrustacea</taxon>
        <taxon>Malacostraca</taxon>
        <taxon>Eumalacostraca</taxon>
        <taxon>Peracarida</taxon>
        <taxon>Isopoda</taxon>
        <taxon>Oniscidea</taxon>
        <taxon>Crinocheta</taxon>
        <taxon>Armadillidiidae</taxon>
        <taxon>Armadillidium</taxon>
    </lineage>
</organism>
<feature type="active site" description="Proton donor" evidence="6">
    <location>
        <position position="127"/>
    </location>
</feature>
<comment type="function">
    <text evidence="7">Acts on tyrosine phosphorylated proteins, low-MW aryl phosphates and natural and synthetic acyl phosphates.</text>
</comment>
<dbReference type="Pfam" id="PF01451">
    <property type="entry name" value="LMWPc"/>
    <property type="match status" value="1"/>
</dbReference>
<feature type="active site" evidence="6">
    <location>
        <position position="18"/>
    </location>
</feature>
<feature type="domain" description="Phosphotyrosine protein phosphatase I" evidence="8">
    <location>
        <begin position="6"/>
        <end position="154"/>
    </location>
</feature>
<evidence type="ECO:0000256" key="4">
    <source>
        <dbReference type="ARBA" id="ARBA00022801"/>
    </source>
</evidence>
<dbReference type="FunFam" id="3.40.50.2300:FF:000105">
    <property type="entry name" value="Low molecular weight phosphotyrosine protein"/>
    <property type="match status" value="1"/>
</dbReference>
<comment type="subcellular location">
    <subcellularLocation>
        <location evidence="1 7">Cytoplasm</location>
    </subcellularLocation>
</comment>
<dbReference type="InterPro" id="IPR023485">
    <property type="entry name" value="Ptyr_pPase"/>
</dbReference>
<dbReference type="PANTHER" id="PTHR11717">
    <property type="entry name" value="LOW MOLECULAR WEIGHT PROTEIN TYROSINE PHOSPHATASE"/>
    <property type="match status" value="1"/>
</dbReference>
<comment type="catalytic activity">
    <reaction evidence="7">
        <text>O-phospho-L-tyrosyl-[protein] + H2O = L-tyrosyl-[protein] + phosphate</text>
        <dbReference type="Rhea" id="RHEA:10684"/>
        <dbReference type="Rhea" id="RHEA-COMP:10136"/>
        <dbReference type="Rhea" id="RHEA-COMP:20101"/>
        <dbReference type="ChEBI" id="CHEBI:15377"/>
        <dbReference type="ChEBI" id="CHEBI:43474"/>
        <dbReference type="ChEBI" id="CHEBI:46858"/>
        <dbReference type="ChEBI" id="CHEBI:61978"/>
        <dbReference type="EC" id="3.1.3.48"/>
    </reaction>
</comment>
<dbReference type="Proteomes" id="UP000326759">
    <property type="component" value="Unassembled WGS sequence"/>
</dbReference>
<keyword evidence="4 7" id="KW-0378">Hydrolase</keyword>
<dbReference type="GO" id="GO:0003993">
    <property type="term" value="F:acid phosphatase activity"/>
    <property type="evidence" value="ECO:0007669"/>
    <property type="project" value="UniProtKB-UniRule"/>
</dbReference>
<dbReference type="AlphaFoldDB" id="A0A5N5TK62"/>
<evidence type="ECO:0000259" key="8">
    <source>
        <dbReference type="SMART" id="SM00226"/>
    </source>
</evidence>
<name>A0A5N5TK62_9CRUS</name>
<evidence type="ECO:0000256" key="3">
    <source>
        <dbReference type="ARBA" id="ARBA00022490"/>
    </source>
</evidence>
<evidence type="ECO:0000313" key="10">
    <source>
        <dbReference type="Proteomes" id="UP000326759"/>
    </source>
</evidence>
<dbReference type="InterPro" id="IPR017867">
    <property type="entry name" value="Tyr_phospatase_low_mol_wt"/>
</dbReference>
<dbReference type="GO" id="GO:0005737">
    <property type="term" value="C:cytoplasm"/>
    <property type="evidence" value="ECO:0007669"/>
    <property type="project" value="UniProtKB-SubCell"/>
</dbReference>
<evidence type="ECO:0000256" key="2">
    <source>
        <dbReference type="ARBA" id="ARBA00011063"/>
    </source>
</evidence>
<dbReference type="CDD" id="cd16343">
    <property type="entry name" value="LMWPTP"/>
    <property type="match status" value="1"/>
</dbReference>
<dbReference type="SMART" id="SM00226">
    <property type="entry name" value="LMWPc"/>
    <property type="match status" value="1"/>
</dbReference>
<evidence type="ECO:0000256" key="5">
    <source>
        <dbReference type="ARBA" id="ARBA00022912"/>
    </source>
</evidence>
<proteinExistence type="inferred from homology"/>
<dbReference type="InterPro" id="IPR050438">
    <property type="entry name" value="LMW_PTPase"/>
</dbReference>
<evidence type="ECO:0000313" key="9">
    <source>
        <dbReference type="EMBL" id="KAB7506536.1"/>
    </source>
</evidence>
<dbReference type="GO" id="GO:0004726">
    <property type="term" value="F:non-membrane spanning protein tyrosine phosphatase activity"/>
    <property type="evidence" value="ECO:0007669"/>
    <property type="project" value="InterPro"/>
</dbReference>
<evidence type="ECO:0000256" key="6">
    <source>
        <dbReference type="PIRSR" id="PIRSR617867-1"/>
    </source>
</evidence>
<reference evidence="9 10" key="1">
    <citation type="journal article" date="2019" name="PLoS Biol.">
        <title>Sex chromosomes control vertical transmission of feminizing Wolbachia symbionts in an isopod.</title>
        <authorList>
            <person name="Becking T."/>
            <person name="Chebbi M.A."/>
            <person name="Giraud I."/>
            <person name="Moumen B."/>
            <person name="Laverre T."/>
            <person name="Caubet Y."/>
            <person name="Peccoud J."/>
            <person name="Gilbert C."/>
            <person name="Cordaux R."/>
        </authorList>
    </citation>
    <scope>NUCLEOTIDE SEQUENCE [LARGE SCALE GENOMIC DNA]</scope>
    <source>
        <strain evidence="9">ANa2</strain>
        <tissue evidence="9">Whole body excluding digestive tract and cuticle</tissue>
    </source>
</reference>
<protein>
    <recommendedName>
        <fullName evidence="7">Low molecular weight phosphotyrosine protein phosphatase</fullName>
        <shortName evidence="7">LMW-PTP</shortName>
        <shortName evidence="7">LMW-PTPase</shortName>
        <ecNumber evidence="7">3.1.3.2</ecNumber>
        <ecNumber evidence="7">3.1.3.48</ecNumber>
    </recommendedName>
    <alternativeName>
        <fullName evidence="7">Low molecular weight cytosolic acid phosphatase</fullName>
    </alternativeName>
</protein>
<sequence length="156" mass="17795">MATEGKKVLFICLGNICRSPIAEAVFNHVLKQKGLESGWHVDSAGIGSWHAGKSPDIRAINVMEQHNIPMNHRARQITKKDFQYFDIIFGMDHENMSDLKRMKPNDCNASCELFGSYDEKKEVTIRDPYYDDGDEGFHKCYEQCLRCAEGYLKSLG</sequence>
<dbReference type="EC" id="3.1.3.48" evidence="7"/>
<dbReference type="Gene3D" id="3.40.50.2300">
    <property type="match status" value="1"/>
</dbReference>
<dbReference type="PRINTS" id="PR00719">
    <property type="entry name" value="LMWPTPASE"/>
</dbReference>